<keyword evidence="7" id="KW-1278">Translocase</keyword>
<keyword evidence="6 10" id="KW-0067">ATP-binding</keyword>
<evidence type="ECO:0000259" key="9">
    <source>
        <dbReference type="PROSITE" id="PS50893"/>
    </source>
</evidence>
<organism evidence="10 11">
    <name type="scientific">Diplocloster modestus</name>
    <dbReference type="NCBI Taxonomy" id="2850322"/>
    <lineage>
        <taxon>Bacteria</taxon>
        <taxon>Bacillati</taxon>
        <taxon>Bacillota</taxon>
        <taxon>Clostridia</taxon>
        <taxon>Lachnospirales</taxon>
        <taxon>Lachnospiraceae</taxon>
        <taxon>Diplocloster</taxon>
    </lineage>
</organism>
<proteinExistence type="predicted"/>
<dbReference type="PANTHER" id="PTHR43790">
    <property type="entry name" value="CARBOHYDRATE TRANSPORT ATP-BINDING PROTEIN MG119-RELATED"/>
    <property type="match status" value="1"/>
</dbReference>
<sequence length="499" mass="55506">MSEHVFLEMSDVSMTFPGVKALDKVRLDIREGEVHALMGENGAGKSTLIKIISGVQQPDPGARILMDGEEVQFPNVHASIKHGINAIHQDLSLFPNLTVAENIYLGRSKNGKVDWKECDRIAAAALKRLEVQMDIHELLGNLSVAKQQLVAIARAISLSSRLLIMDEPTAALSFSEVRMLYEIIRKLKKENIAILFISHKLDEVFEVSDRVTVLKDGKYVGCKDIGELDESTLVQMMVGRSVTYEALNQESYAAEKILEVRNISKEGNFKDISFTLHKGEILAFTGLVGAGRSETVKALFGLNPPDQGEILIHGQRAELKNVPQAMKHKIAFIPEDRHHEGLILNMSMEDNITLSILNQMLGKSTFISSRKRAGISREYVNTLNIKPGQIYKMAKNFSGGNQQKIAVAKWLVTKPDILIIDEPTHGVDIASKTEIHKLLKSLAKQGMAIIMVSSEWQEVFALSDRVIVMRHGRIVHEDSTRDGDQNMMMEKAILGEVKA</sequence>
<dbReference type="SUPFAM" id="SSF52540">
    <property type="entry name" value="P-loop containing nucleoside triphosphate hydrolases"/>
    <property type="match status" value="2"/>
</dbReference>
<protein>
    <submittedName>
        <fullName evidence="10">Sugar ABC transporter ATP-binding protein</fullName>
    </submittedName>
</protein>
<gene>
    <name evidence="10" type="ORF">KTH90_15160</name>
</gene>
<dbReference type="Proteomes" id="UP001314681">
    <property type="component" value="Unassembled WGS sequence"/>
</dbReference>
<keyword evidence="4" id="KW-0677">Repeat</keyword>
<feature type="domain" description="ABC transporter" evidence="9">
    <location>
        <begin position="252"/>
        <end position="496"/>
    </location>
</feature>
<evidence type="ECO:0000256" key="2">
    <source>
        <dbReference type="ARBA" id="ARBA00022475"/>
    </source>
</evidence>
<dbReference type="InterPro" id="IPR003593">
    <property type="entry name" value="AAA+_ATPase"/>
</dbReference>
<evidence type="ECO:0000256" key="4">
    <source>
        <dbReference type="ARBA" id="ARBA00022737"/>
    </source>
</evidence>
<keyword evidence="2" id="KW-1003">Cell membrane</keyword>
<keyword evidence="11" id="KW-1185">Reference proteome</keyword>
<dbReference type="RefSeq" id="WP_158354082.1">
    <property type="nucleotide sequence ID" value="NZ_JAHQCX010000010.1"/>
</dbReference>
<evidence type="ECO:0000256" key="3">
    <source>
        <dbReference type="ARBA" id="ARBA00022597"/>
    </source>
</evidence>
<evidence type="ECO:0000256" key="5">
    <source>
        <dbReference type="ARBA" id="ARBA00022741"/>
    </source>
</evidence>
<dbReference type="PROSITE" id="PS00211">
    <property type="entry name" value="ABC_TRANSPORTER_1"/>
    <property type="match status" value="1"/>
</dbReference>
<dbReference type="GO" id="GO:0005524">
    <property type="term" value="F:ATP binding"/>
    <property type="evidence" value="ECO:0007669"/>
    <property type="project" value="UniProtKB-KW"/>
</dbReference>
<name>A0ABS6KA36_9FIRM</name>
<comment type="caution">
    <text evidence="10">The sequence shown here is derived from an EMBL/GenBank/DDBJ whole genome shotgun (WGS) entry which is preliminary data.</text>
</comment>
<dbReference type="PROSITE" id="PS50893">
    <property type="entry name" value="ABC_TRANSPORTER_2"/>
    <property type="match status" value="2"/>
</dbReference>
<evidence type="ECO:0000313" key="10">
    <source>
        <dbReference type="EMBL" id="MBU9727354.1"/>
    </source>
</evidence>
<evidence type="ECO:0000256" key="8">
    <source>
        <dbReference type="ARBA" id="ARBA00023136"/>
    </source>
</evidence>
<dbReference type="Pfam" id="PF00005">
    <property type="entry name" value="ABC_tran"/>
    <property type="match status" value="2"/>
</dbReference>
<dbReference type="InterPro" id="IPR017871">
    <property type="entry name" value="ABC_transporter-like_CS"/>
</dbReference>
<dbReference type="CDD" id="cd03216">
    <property type="entry name" value="ABC_Carb_Monos_I"/>
    <property type="match status" value="1"/>
</dbReference>
<evidence type="ECO:0000313" key="11">
    <source>
        <dbReference type="Proteomes" id="UP001314681"/>
    </source>
</evidence>
<keyword evidence="1" id="KW-0813">Transport</keyword>
<feature type="domain" description="ABC transporter" evidence="9">
    <location>
        <begin position="7"/>
        <end position="241"/>
    </location>
</feature>
<dbReference type="InterPro" id="IPR003439">
    <property type="entry name" value="ABC_transporter-like_ATP-bd"/>
</dbReference>
<keyword evidence="3" id="KW-0762">Sugar transport</keyword>
<evidence type="ECO:0000256" key="1">
    <source>
        <dbReference type="ARBA" id="ARBA00022448"/>
    </source>
</evidence>
<dbReference type="InterPro" id="IPR027417">
    <property type="entry name" value="P-loop_NTPase"/>
</dbReference>
<reference evidence="10 11" key="1">
    <citation type="submission" date="2021-06" db="EMBL/GenBank/DDBJ databases">
        <title>Description of novel taxa of the family Lachnospiraceae.</title>
        <authorList>
            <person name="Chaplin A.V."/>
            <person name="Sokolova S.R."/>
            <person name="Pikina A.P."/>
            <person name="Korzhanova M."/>
            <person name="Belova V."/>
            <person name="Korostin D."/>
            <person name="Efimov B.A."/>
        </authorList>
    </citation>
    <scope>NUCLEOTIDE SEQUENCE [LARGE SCALE GENOMIC DNA]</scope>
    <source>
        <strain evidence="10 11">ASD4241</strain>
    </source>
</reference>
<dbReference type="EMBL" id="JAHQCX010000010">
    <property type="protein sequence ID" value="MBU9727354.1"/>
    <property type="molecule type" value="Genomic_DNA"/>
</dbReference>
<keyword evidence="8" id="KW-0472">Membrane</keyword>
<accession>A0ABS6KA36</accession>
<dbReference type="SMART" id="SM00382">
    <property type="entry name" value="AAA"/>
    <property type="match status" value="2"/>
</dbReference>
<dbReference type="Gene3D" id="3.40.50.300">
    <property type="entry name" value="P-loop containing nucleotide triphosphate hydrolases"/>
    <property type="match status" value="2"/>
</dbReference>
<evidence type="ECO:0000256" key="6">
    <source>
        <dbReference type="ARBA" id="ARBA00022840"/>
    </source>
</evidence>
<evidence type="ECO:0000256" key="7">
    <source>
        <dbReference type="ARBA" id="ARBA00022967"/>
    </source>
</evidence>
<keyword evidence="5" id="KW-0547">Nucleotide-binding</keyword>
<dbReference type="PANTHER" id="PTHR43790:SF3">
    <property type="entry name" value="D-ALLOSE IMPORT ATP-BINDING PROTEIN ALSA-RELATED"/>
    <property type="match status" value="1"/>
</dbReference>
<dbReference type="InterPro" id="IPR050107">
    <property type="entry name" value="ABC_carbohydrate_import_ATPase"/>
</dbReference>
<dbReference type="CDD" id="cd03215">
    <property type="entry name" value="ABC_Carb_Monos_II"/>
    <property type="match status" value="1"/>
</dbReference>